<dbReference type="OrthoDB" id="7366507at2"/>
<proteinExistence type="predicted"/>
<dbReference type="EMBL" id="AJLO02000039">
    <property type="protein sequence ID" value="KOE97836.1"/>
    <property type="molecule type" value="Genomic_DNA"/>
</dbReference>
<evidence type="ECO:0000313" key="1">
    <source>
        <dbReference type="EMBL" id="KOE97836.1"/>
    </source>
</evidence>
<dbReference type="RefSeq" id="WP_010481645.1">
    <property type="nucleotide sequence ID" value="NZ_AJLO02000039.1"/>
</dbReference>
<comment type="caution">
    <text evidence="1">The sequence shown here is derived from an EMBL/GenBank/DDBJ whole genome shotgun (WGS) entry which is preliminary data.</text>
</comment>
<evidence type="ECO:0000313" key="2">
    <source>
        <dbReference type="Proteomes" id="UP000036890"/>
    </source>
</evidence>
<sequence>MTRNTTHEADTATDAEATGTNVIVLETPIERGEQVIRSVRLRKPTAGDLRGIKLFDLAQMDVTALTTVLPRISQPILTTADAGKLEPADLIEIARVIGDFFVPKSEREFQTP</sequence>
<gene>
    <name evidence="1" type="ORF">W7K_17920</name>
</gene>
<accession>A0A0L8A6I7</accession>
<name>A0A0L8A6I7_9GAMM</name>
<dbReference type="Proteomes" id="UP000036890">
    <property type="component" value="Unassembled WGS sequence"/>
</dbReference>
<organism evidence="1 2">
    <name type="scientific">Stenotrophomonas geniculata N1</name>
    <dbReference type="NCBI Taxonomy" id="1167641"/>
    <lineage>
        <taxon>Bacteria</taxon>
        <taxon>Pseudomonadati</taxon>
        <taxon>Pseudomonadota</taxon>
        <taxon>Gammaproteobacteria</taxon>
        <taxon>Lysobacterales</taxon>
        <taxon>Lysobacteraceae</taxon>
        <taxon>Stenotrophomonas</taxon>
    </lineage>
</organism>
<protein>
    <submittedName>
        <fullName evidence="1">Tail protein</fullName>
    </submittedName>
</protein>
<dbReference type="AlphaFoldDB" id="A0A0L8A6I7"/>
<reference evidence="1 2" key="1">
    <citation type="journal article" date="2012" name="J. Bacteriol.">
        <title>Genome sequence of a novel nicotine-degrading strain, Pseudomonas geniculata N1.</title>
        <authorList>
            <person name="Tang H."/>
            <person name="Yu H."/>
            <person name="Tai C."/>
            <person name="Huang K."/>
            <person name="Liu Y."/>
            <person name="Wang L."/>
            <person name="Yao Y."/>
            <person name="Wu G."/>
            <person name="Xu P."/>
        </authorList>
    </citation>
    <scope>NUCLEOTIDE SEQUENCE [LARGE SCALE GENOMIC DNA]</scope>
    <source>
        <strain evidence="1 2">N1</strain>
    </source>
</reference>
<dbReference type="Pfam" id="PF10109">
    <property type="entry name" value="Phage_TAC_7"/>
    <property type="match status" value="1"/>
</dbReference>
<dbReference type="InterPro" id="IPR019289">
    <property type="entry name" value="Phage_tail_E/E"/>
</dbReference>